<comment type="caution">
    <text evidence="3">Lacks conserved residue(s) required for the propagation of feature annotation.</text>
</comment>
<dbReference type="InterPro" id="IPR001789">
    <property type="entry name" value="Sig_transdc_resp-reg_receiver"/>
</dbReference>
<dbReference type="Gene3D" id="3.40.50.2300">
    <property type="match status" value="1"/>
</dbReference>
<dbReference type="Pfam" id="PF00196">
    <property type="entry name" value="GerE"/>
    <property type="match status" value="1"/>
</dbReference>
<organism evidence="6 7">
    <name type="scientific">Streptomyces plumbiresistens</name>
    <dbReference type="NCBI Taxonomy" id="511811"/>
    <lineage>
        <taxon>Bacteria</taxon>
        <taxon>Bacillati</taxon>
        <taxon>Actinomycetota</taxon>
        <taxon>Actinomycetes</taxon>
        <taxon>Kitasatosporales</taxon>
        <taxon>Streptomycetaceae</taxon>
        <taxon>Streptomyces</taxon>
    </lineage>
</organism>
<evidence type="ECO:0000259" key="5">
    <source>
        <dbReference type="PROSITE" id="PS50110"/>
    </source>
</evidence>
<accession>A0ABP7TG32</accession>
<reference evidence="7" key="1">
    <citation type="journal article" date="2019" name="Int. J. Syst. Evol. Microbiol.">
        <title>The Global Catalogue of Microorganisms (GCM) 10K type strain sequencing project: providing services to taxonomists for standard genome sequencing and annotation.</title>
        <authorList>
            <consortium name="The Broad Institute Genomics Platform"/>
            <consortium name="The Broad Institute Genome Sequencing Center for Infectious Disease"/>
            <person name="Wu L."/>
            <person name="Ma J."/>
        </authorList>
    </citation>
    <scope>NUCLEOTIDE SEQUENCE [LARGE SCALE GENOMIC DNA]</scope>
    <source>
        <strain evidence="7">JCM 16924</strain>
    </source>
</reference>
<dbReference type="PROSITE" id="PS50043">
    <property type="entry name" value="HTH_LUXR_2"/>
    <property type="match status" value="1"/>
</dbReference>
<comment type="caution">
    <text evidence="6">The sequence shown here is derived from an EMBL/GenBank/DDBJ whole genome shotgun (WGS) entry which is preliminary data.</text>
</comment>
<keyword evidence="2" id="KW-0238">DNA-binding</keyword>
<dbReference type="SMART" id="SM00421">
    <property type="entry name" value="HTH_LUXR"/>
    <property type="match status" value="1"/>
</dbReference>
<dbReference type="InterPro" id="IPR000792">
    <property type="entry name" value="Tscrpt_reg_LuxR_C"/>
</dbReference>
<name>A0ABP7TG32_9ACTN</name>
<evidence type="ECO:0000313" key="7">
    <source>
        <dbReference type="Proteomes" id="UP001500456"/>
    </source>
</evidence>
<feature type="domain" description="HTH luxR-type" evidence="4">
    <location>
        <begin position="146"/>
        <end position="211"/>
    </location>
</feature>
<dbReference type="CDD" id="cd17535">
    <property type="entry name" value="REC_NarL-like"/>
    <property type="match status" value="1"/>
</dbReference>
<evidence type="ECO:0000256" key="1">
    <source>
        <dbReference type="ARBA" id="ARBA00022553"/>
    </source>
</evidence>
<dbReference type="EMBL" id="BAAAZX010000038">
    <property type="protein sequence ID" value="GAA4025775.1"/>
    <property type="molecule type" value="Genomic_DNA"/>
</dbReference>
<protein>
    <submittedName>
        <fullName evidence="6">Response regulator transcription factor</fullName>
    </submittedName>
</protein>
<feature type="domain" description="Response regulatory" evidence="5">
    <location>
        <begin position="5"/>
        <end position="121"/>
    </location>
</feature>
<dbReference type="Pfam" id="PF00072">
    <property type="entry name" value="Response_reg"/>
    <property type="match status" value="1"/>
</dbReference>
<dbReference type="PROSITE" id="PS50110">
    <property type="entry name" value="RESPONSE_REGULATORY"/>
    <property type="match status" value="1"/>
</dbReference>
<dbReference type="InterPro" id="IPR011006">
    <property type="entry name" value="CheY-like_superfamily"/>
</dbReference>
<evidence type="ECO:0000313" key="6">
    <source>
        <dbReference type="EMBL" id="GAA4025775.1"/>
    </source>
</evidence>
<evidence type="ECO:0000256" key="2">
    <source>
        <dbReference type="ARBA" id="ARBA00023125"/>
    </source>
</evidence>
<dbReference type="InterPro" id="IPR016032">
    <property type="entry name" value="Sig_transdc_resp-reg_C-effctor"/>
</dbReference>
<keyword evidence="1" id="KW-0597">Phosphoprotein</keyword>
<dbReference type="CDD" id="cd06170">
    <property type="entry name" value="LuxR_C_like"/>
    <property type="match status" value="1"/>
</dbReference>
<evidence type="ECO:0000256" key="3">
    <source>
        <dbReference type="PROSITE-ProRule" id="PRU00169"/>
    </source>
</evidence>
<dbReference type="Proteomes" id="UP001500456">
    <property type="component" value="Unassembled WGS sequence"/>
</dbReference>
<dbReference type="InterPro" id="IPR058245">
    <property type="entry name" value="NreC/VraR/RcsB-like_REC"/>
</dbReference>
<dbReference type="RefSeq" id="WP_266439720.1">
    <property type="nucleotide sequence ID" value="NZ_BAAAZX010000038.1"/>
</dbReference>
<dbReference type="SMART" id="SM00448">
    <property type="entry name" value="REC"/>
    <property type="match status" value="1"/>
</dbReference>
<sequence>MSSIRVLLVDSERLVAEGFRKLLEGFSEFSVVSVARDGMSALQEVRRERPHVVVMGLCPAGSDGAQVARAIRRDFQHVRIVVLATNQQPVYMREAFAAGANAYLSRNIGADELRDTLLTVHREGAALSTVAAGQVLELLSGRPADGGSPLSQLTERERQILILVADEQATHRIAKRLGISPKTVRNYLSRIYAKLGTQNRVQTALYAKRSLDPQPVAEP</sequence>
<evidence type="ECO:0000259" key="4">
    <source>
        <dbReference type="PROSITE" id="PS50043"/>
    </source>
</evidence>
<gene>
    <name evidence="6" type="ORF">GCM10022232_84110</name>
</gene>
<proteinExistence type="predicted"/>
<dbReference type="PANTHER" id="PTHR43214">
    <property type="entry name" value="TWO-COMPONENT RESPONSE REGULATOR"/>
    <property type="match status" value="1"/>
</dbReference>
<dbReference type="PRINTS" id="PR00038">
    <property type="entry name" value="HTHLUXR"/>
</dbReference>
<keyword evidence="7" id="KW-1185">Reference proteome</keyword>
<dbReference type="SUPFAM" id="SSF46894">
    <property type="entry name" value="C-terminal effector domain of the bipartite response regulators"/>
    <property type="match status" value="1"/>
</dbReference>
<dbReference type="InterPro" id="IPR039420">
    <property type="entry name" value="WalR-like"/>
</dbReference>
<dbReference type="SUPFAM" id="SSF52172">
    <property type="entry name" value="CheY-like"/>
    <property type="match status" value="1"/>
</dbReference>